<accession>A0A916RVU0</accession>
<dbReference type="Pfam" id="PF19596">
    <property type="entry name" value="DUF6101"/>
    <property type="match status" value="1"/>
</dbReference>
<evidence type="ECO:0000313" key="2">
    <source>
        <dbReference type="Proteomes" id="UP000636264"/>
    </source>
</evidence>
<protein>
    <submittedName>
        <fullName evidence="1">Uncharacterized protein</fullName>
    </submittedName>
</protein>
<proteinExistence type="predicted"/>
<evidence type="ECO:0000313" key="1">
    <source>
        <dbReference type="EMBL" id="GGA72450.1"/>
    </source>
</evidence>
<keyword evidence="2" id="KW-1185">Reference proteome</keyword>
<comment type="caution">
    <text evidence="1">The sequence shown here is derived from an EMBL/GenBank/DDBJ whole genome shotgun (WGS) entry which is preliminary data.</text>
</comment>
<dbReference type="InterPro" id="IPR046083">
    <property type="entry name" value="DUF6101"/>
</dbReference>
<dbReference type="AlphaFoldDB" id="A0A916RVU0"/>
<name>A0A916RVU0_9HYPH</name>
<dbReference type="Proteomes" id="UP000636264">
    <property type="component" value="Unassembled WGS sequence"/>
</dbReference>
<reference evidence="1" key="2">
    <citation type="submission" date="2020-09" db="EMBL/GenBank/DDBJ databases">
        <authorList>
            <person name="Sun Q."/>
            <person name="Zhou Y."/>
        </authorList>
    </citation>
    <scope>NUCLEOTIDE SEQUENCE</scope>
    <source>
        <strain evidence="1">CGMCC 1.15320</strain>
    </source>
</reference>
<reference evidence="1" key="1">
    <citation type="journal article" date="2014" name="Int. J. Syst. Evol. Microbiol.">
        <title>Complete genome sequence of Corynebacterium casei LMG S-19264T (=DSM 44701T), isolated from a smear-ripened cheese.</title>
        <authorList>
            <consortium name="US DOE Joint Genome Institute (JGI-PGF)"/>
            <person name="Walter F."/>
            <person name="Albersmeier A."/>
            <person name="Kalinowski J."/>
            <person name="Ruckert C."/>
        </authorList>
    </citation>
    <scope>NUCLEOTIDE SEQUENCE</scope>
    <source>
        <strain evidence="1">CGMCC 1.15320</strain>
    </source>
</reference>
<organism evidence="1 2">
    <name type="scientific">Nitratireductor aestuarii</name>
    <dbReference type="NCBI Taxonomy" id="1735103"/>
    <lineage>
        <taxon>Bacteria</taxon>
        <taxon>Pseudomonadati</taxon>
        <taxon>Pseudomonadota</taxon>
        <taxon>Alphaproteobacteria</taxon>
        <taxon>Hyphomicrobiales</taxon>
        <taxon>Phyllobacteriaceae</taxon>
        <taxon>Nitratireductor</taxon>
    </lineage>
</organism>
<dbReference type="EMBL" id="BMIF01000008">
    <property type="protein sequence ID" value="GGA72450.1"/>
    <property type="molecule type" value="Genomic_DNA"/>
</dbReference>
<dbReference type="RefSeq" id="WP_188721690.1">
    <property type="nucleotide sequence ID" value="NZ_BMIF01000008.1"/>
</dbReference>
<sequence>MASNLKPVWAGSSMRLDPTNLPQVVSYGSHDDLGEVVLTVDRRGVRVRRLLERSLLPLTFVLPPNAFMGVAARAMEENGEVLVTLELMHVDPKLCVPLLVASNLDDVAADWRTWSEAYGLPMLLVEANGEVCKLEDAISGINVEKRKRSGSGSRRIRFLSKCKDTLGVRIVVDGLELTPKR</sequence>
<gene>
    <name evidence="1" type="ORF">GCM10011385_27910</name>
</gene>